<dbReference type="RefSeq" id="WP_243994687.1">
    <property type="nucleotide sequence ID" value="NZ_JALHLE010000021.1"/>
</dbReference>
<dbReference type="InterPro" id="IPR011013">
    <property type="entry name" value="Gal_mutarotase_sf_dom"/>
</dbReference>
<comment type="similarity">
    <text evidence="2 5">Belongs to the aldose epimerase family.</text>
</comment>
<organism evidence="7 8">
    <name type="scientific">Novosphingobium album</name>
    <name type="common">ex Hu et al. 2023</name>
    <dbReference type="NCBI Taxonomy" id="2930093"/>
    <lineage>
        <taxon>Bacteria</taxon>
        <taxon>Pseudomonadati</taxon>
        <taxon>Pseudomonadota</taxon>
        <taxon>Alphaproteobacteria</taxon>
        <taxon>Sphingomonadales</taxon>
        <taxon>Sphingomonadaceae</taxon>
        <taxon>Novosphingobium</taxon>
    </lineage>
</organism>
<comment type="pathway">
    <text evidence="1 5">Carbohydrate metabolism; hexose metabolism.</text>
</comment>
<dbReference type="Proteomes" id="UP001162880">
    <property type="component" value="Unassembled WGS sequence"/>
</dbReference>
<keyword evidence="8" id="KW-1185">Reference proteome</keyword>
<evidence type="ECO:0000256" key="5">
    <source>
        <dbReference type="PIRNR" id="PIRNR005096"/>
    </source>
</evidence>
<dbReference type="NCBIfam" id="NF008277">
    <property type="entry name" value="PRK11055.1"/>
    <property type="match status" value="1"/>
</dbReference>
<dbReference type="PANTHER" id="PTHR10091:SF0">
    <property type="entry name" value="GALACTOSE MUTAROTASE"/>
    <property type="match status" value="1"/>
</dbReference>
<evidence type="ECO:0000313" key="8">
    <source>
        <dbReference type="Proteomes" id="UP001162880"/>
    </source>
</evidence>
<keyword evidence="3 5" id="KW-0413">Isomerase</keyword>
<keyword evidence="4 5" id="KW-0119">Carbohydrate metabolism</keyword>
<protein>
    <recommendedName>
        <fullName evidence="5">Aldose 1-epimerase</fullName>
        <ecNumber evidence="5">5.1.3.3</ecNumber>
    </recommendedName>
</protein>
<evidence type="ECO:0000256" key="3">
    <source>
        <dbReference type="ARBA" id="ARBA00023235"/>
    </source>
</evidence>
<evidence type="ECO:0000256" key="4">
    <source>
        <dbReference type="ARBA" id="ARBA00023277"/>
    </source>
</evidence>
<dbReference type="InterPro" id="IPR015443">
    <property type="entry name" value="Aldose_1-epimerase"/>
</dbReference>
<dbReference type="InterPro" id="IPR008183">
    <property type="entry name" value="Aldose_1/G6P_1-epimerase"/>
</dbReference>
<feature type="chain" id="PRO_5046468466" description="Aldose 1-epimerase" evidence="6">
    <location>
        <begin position="20"/>
        <end position="375"/>
    </location>
</feature>
<dbReference type="InterPro" id="IPR047215">
    <property type="entry name" value="Galactose_mutarotase-like"/>
</dbReference>
<evidence type="ECO:0000256" key="2">
    <source>
        <dbReference type="ARBA" id="ARBA00006206"/>
    </source>
</evidence>
<dbReference type="PIRSF" id="PIRSF005096">
    <property type="entry name" value="GALM"/>
    <property type="match status" value="1"/>
</dbReference>
<dbReference type="Gene3D" id="2.70.98.10">
    <property type="match status" value="1"/>
</dbReference>
<feature type="signal peptide" evidence="6">
    <location>
        <begin position="1"/>
        <end position="19"/>
    </location>
</feature>
<comment type="caution">
    <text evidence="7">The sequence shown here is derived from an EMBL/GenBank/DDBJ whole genome shotgun (WGS) entry which is preliminary data.</text>
</comment>
<sequence length="375" mass="40076">MAGTAVLALSATLSVQALAAEATQVPAGKLSDGSEVTAVTLKADNGVSATILTFGATLEKFMAPDRDGQLADITLGYDKLADYEARPNYWGATIGRYANRIAGGKFTLDGKSYQLPQNDGENSLHGGGKGWDVQNWKIDSIKSGPVASVVFSLISPDGDSGYPGTVKARVTYTLDESGSLCIAFDASTDKPTVINMTNHAIFNMAGEGAPQGAMQNVLTIPASHYTPIDSKLIPTGELRPVEGTVFDFRKGKALQDGLRDGNDQQIVYGRGFDHNFALDKGVTKKPELAARLEDPASGRVLEVLTTEPGVQVYSGNFLDGTYIGKQGHLYRMGDGIALEPQKFPDSPNHSNFVSARVDPGKPYRHVMIYRVSVDR</sequence>
<dbReference type="Pfam" id="PF01263">
    <property type="entry name" value="Aldose_epim"/>
    <property type="match status" value="1"/>
</dbReference>
<accession>A0ABT0B3P1</accession>
<gene>
    <name evidence="7" type="ORF">MTR64_13915</name>
</gene>
<dbReference type="SUPFAM" id="SSF74650">
    <property type="entry name" value="Galactose mutarotase-like"/>
    <property type="match status" value="1"/>
</dbReference>
<dbReference type="InterPro" id="IPR014718">
    <property type="entry name" value="GH-type_carb-bd"/>
</dbReference>
<dbReference type="PANTHER" id="PTHR10091">
    <property type="entry name" value="ALDOSE-1-EPIMERASE"/>
    <property type="match status" value="1"/>
</dbReference>
<dbReference type="EC" id="5.1.3.3" evidence="5"/>
<comment type="catalytic activity">
    <reaction evidence="5">
        <text>alpha-D-glucose = beta-D-glucose</text>
        <dbReference type="Rhea" id="RHEA:10264"/>
        <dbReference type="ChEBI" id="CHEBI:15903"/>
        <dbReference type="ChEBI" id="CHEBI:17925"/>
        <dbReference type="EC" id="5.1.3.3"/>
    </reaction>
</comment>
<name>A0ABT0B3P1_9SPHN</name>
<dbReference type="CDD" id="cd09019">
    <property type="entry name" value="galactose_mutarotase_like"/>
    <property type="match status" value="1"/>
</dbReference>
<proteinExistence type="inferred from homology"/>
<evidence type="ECO:0000313" key="7">
    <source>
        <dbReference type="EMBL" id="MCJ2179665.1"/>
    </source>
</evidence>
<keyword evidence="6" id="KW-0732">Signal</keyword>
<dbReference type="EMBL" id="JALHLE010000021">
    <property type="protein sequence ID" value="MCJ2179665.1"/>
    <property type="molecule type" value="Genomic_DNA"/>
</dbReference>
<reference evidence="7" key="1">
    <citation type="submission" date="2022-03" db="EMBL/GenBank/DDBJ databases">
        <title>Identification of a novel bacterium isolated from mangrove sediments.</title>
        <authorList>
            <person name="Pan X."/>
        </authorList>
    </citation>
    <scope>NUCLEOTIDE SEQUENCE</scope>
    <source>
        <strain evidence="7">B2580</strain>
    </source>
</reference>
<evidence type="ECO:0000256" key="1">
    <source>
        <dbReference type="ARBA" id="ARBA00005028"/>
    </source>
</evidence>
<evidence type="ECO:0000256" key="6">
    <source>
        <dbReference type="SAM" id="SignalP"/>
    </source>
</evidence>